<protein>
    <submittedName>
        <fullName evidence="1">Uncharacterized protein</fullName>
    </submittedName>
</protein>
<organism evidence="1 2">
    <name type="scientific">Smittium culicis</name>
    <dbReference type="NCBI Taxonomy" id="133412"/>
    <lineage>
        <taxon>Eukaryota</taxon>
        <taxon>Fungi</taxon>
        <taxon>Fungi incertae sedis</taxon>
        <taxon>Zoopagomycota</taxon>
        <taxon>Kickxellomycotina</taxon>
        <taxon>Harpellomycetes</taxon>
        <taxon>Harpellales</taxon>
        <taxon>Legeriomycetaceae</taxon>
        <taxon>Smittium</taxon>
    </lineage>
</organism>
<evidence type="ECO:0000313" key="1">
    <source>
        <dbReference type="EMBL" id="OMJ08130.1"/>
    </source>
</evidence>
<reference evidence="2" key="1">
    <citation type="submission" date="2017-01" db="EMBL/GenBank/DDBJ databases">
        <authorList>
            <person name="Wang Y."/>
            <person name="White M."/>
            <person name="Kvist S."/>
            <person name="Moncalvo J.-M."/>
        </authorList>
    </citation>
    <scope>NUCLEOTIDE SEQUENCE [LARGE SCALE GENOMIC DNA]</scope>
    <source>
        <strain evidence="2">ID-206-W2</strain>
    </source>
</reference>
<keyword evidence="2" id="KW-1185">Reference proteome</keyword>
<sequence>MLIGYEALILRIQSLSAELENLKRVGNSVNQGEVTTNIRIYAVDAETYKYVSWYLDSKHRACISNHDSDHKLASKSVLAIKNRHPGPCRRGGGI</sequence>
<comment type="caution">
    <text evidence="1">The sequence shown here is derived from an EMBL/GenBank/DDBJ whole genome shotgun (WGS) entry which is preliminary data.</text>
</comment>
<dbReference type="OrthoDB" id="10323272at2759"/>
<gene>
    <name evidence="1" type="ORF">AYI69_g11186</name>
</gene>
<dbReference type="EMBL" id="LSSM01007472">
    <property type="protein sequence ID" value="OMJ08130.1"/>
    <property type="molecule type" value="Genomic_DNA"/>
</dbReference>
<accession>A0A1R1X0I3</accession>
<dbReference type="Proteomes" id="UP000187429">
    <property type="component" value="Unassembled WGS sequence"/>
</dbReference>
<evidence type="ECO:0000313" key="2">
    <source>
        <dbReference type="Proteomes" id="UP000187429"/>
    </source>
</evidence>
<dbReference type="AlphaFoldDB" id="A0A1R1X0I3"/>
<name>A0A1R1X0I3_9FUNG</name>
<proteinExistence type="predicted"/>